<dbReference type="EMBL" id="QANS01000002">
    <property type="protein sequence ID" value="PTU32006.1"/>
    <property type="molecule type" value="Genomic_DNA"/>
</dbReference>
<feature type="signal peptide" evidence="1">
    <location>
        <begin position="1"/>
        <end position="20"/>
    </location>
</feature>
<feature type="chain" id="PRO_5015531293" description="BIG2 domain-containing protein" evidence="1">
    <location>
        <begin position="21"/>
        <end position="462"/>
    </location>
</feature>
<dbReference type="Proteomes" id="UP000244248">
    <property type="component" value="Unassembled WGS sequence"/>
</dbReference>
<keyword evidence="1" id="KW-0732">Signal</keyword>
<evidence type="ECO:0000313" key="2">
    <source>
        <dbReference type="EMBL" id="PTU32006.1"/>
    </source>
</evidence>
<keyword evidence="3" id="KW-1185">Reference proteome</keyword>
<dbReference type="Gene3D" id="2.60.40.1080">
    <property type="match status" value="3"/>
</dbReference>
<organism evidence="2 3">
    <name type="scientific">Stenotrophobium rhamnosiphilum</name>
    <dbReference type="NCBI Taxonomy" id="2029166"/>
    <lineage>
        <taxon>Bacteria</taxon>
        <taxon>Pseudomonadati</taxon>
        <taxon>Pseudomonadota</taxon>
        <taxon>Gammaproteobacteria</taxon>
        <taxon>Nevskiales</taxon>
        <taxon>Nevskiaceae</taxon>
        <taxon>Stenotrophobium</taxon>
    </lineage>
</organism>
<evidence type="ECO:0000313" key="3">
    <source>
        <dbReference type="Proteomes" id="UP000244248"/>
    </source>
</evidence>
<accession>A0A2T5MHE8</accession>
<protein>
    <recommendedName>
        <fullName evidence="4">BIG2 domain-containing protein</fullName>
    </recommendedName>
</protein>
<dbReference type="AlphaFoldDB" id="A0A2T5MHE8"/>
<comment type="caution">
    <text evidence="2">The sequence shown here is derived from an EMBL/GenBank/DDBJ whole genome shotgun (WGS) entry which is preliminary data.</text>
</comment>
<evidence type="ECO:0008006" key="4">
    <source>
        <dbReference type="Google" id="ProtNLM"/>
    </source>
</evidence>
<evidence type="ECO:0000256" key="1">
    <source>
        <dbReference type="SAM" id="SignalP"/>
    </source>
</evidence>
<dbReference type="OrthoDB" id="7055151at2"/>
<sequence length="462" mass="48077">MAALRGLRQMFCVLALTALAACNGVGKGDKVDHLLMSSKVGDQVVVLPANVQVLGYQCLRQQLGIIAVFESNTSADFTTRAGTEWTSSSPDIVRVSDGTEPDPTTPGRVFPKGVITPVRAGRAVITADYVGVTTSIEVIVREPESIILSTSQFDSTAAAASPLSIATGSTQQFYAYAKLRDKDDLVVVQNVTGNAEWSTPDDPRNDYIQVTTPVPGSAVGGGLVTGLSPTSGGITVTANFSACPGTRFEYTNTEVKVSGIQSLSVQHNPVFNPAIPLVVGTREALKVIATLHNGDTQDLSLQATLKSIGSTGILAFGGNVATALAVGTTNVVANFKSLVTASPPLTITTQKAVLTNFEILSTDENPVIPTQGFYDHFHSVGTFKQVIDGVDILQDLTHDTVWATSVPADVSIGNAPDTAGVAVSRKPDKTCVTVAAVLSTDTTKTDTTKLGVGVGVTPSTCP</sequence>
<gene>
    <name evidence="2" type="ORF">CJD38_04830</name>
</gene>
<reference evidence="2 3" key="1">
    <citation type="submission" date="2018-04" db="EMBL/GenBank/DDBJ databases">
        <title>Novel species isolated from glacier.</title>
        <authorList>
            <person name="Liu Q."/>
            <person name="Xin Y.-H."/>
        </authorList>
    </citation>
    <scope>NUCLEOTIDE SEQUENCE [LARGE SCALE GENOMIC DNA]</scope>
    <source>
        <strain evidence="2 3">GT1R17</strain>
    </source>
</reference>
<name>A0A2T5MHE8_9GAMM</name>
<proteinExistence type="predicted"/>
<dbReference type="RefSeq" id="WP_107939197.1">
    <property type="nucleotide sequence ID" value="NZ_QANS01000002.1"/>
</dbReference>
<dbReference type="PROSITE" id="PS51257">
    <property type="entry name" value="PROKAR_LIPOPROTEIN"/>
    <property type="match status" value="1"/>
</dbReference>